<feature type="compositionally biased region" description="Polar residues" evidence="1">
    <location>
        <begin position="136"/>
        <end position="148"/>
    </location>
</feature>
<name>K2MUK3_TRYCR</name>
<proteinExistence type="predicted"/>
<keyword evidence="2" id="KW-0732">Signal</keyword>
<accession>K2MUK3</accession>
<keyword evidence="4" id="KW-1185">Reference proteome</keyword>
<feature type="compositionally biased region" description="Polar residues" evidence="1">
    <location>
        <begin position="209"/>
        <end position="220"/>
    </location>
</feature>
<feature type="compositionally biased region" description="Polar residues" evidence="1">
    <location>
        <begin position="111"/>
        <end position="120"/>
    </location>
</feature>
<organism evidence="3 4">
    <name type="scientific">Trypanosoma cruzi marinkellei</name>
    <dbReference type="NCBI Taxonomy" id="85056"/>
    <lineage>
        <taxon>Eukaryota</taxon>
        <taxon>Discoba</taxon>
        <taxon>Euglenozoa</taxon>
        <taxon>Kinetoplastea</taxon>
        <taxon>Metakinetoplastina</taxon>
        <taxon>Trypanosomatida</taxon>
        <taxon>Trypanosomatidae</taxon>
        <taxon>Trypanosoma</taxon>
        <taxon>Schizotrypanum</taxon>
    </lineage>
</organism>
<comment type="caution">
    <text evidence="3">The sequence shown here is derived from an EMBL/GenBank/DDBJ whole genome shotgun (WGS) entry which is preliminary data.</text>
</comment>
<feature type="chain" id="PRO_5003864747" evidence="2">
    <location>
        <begin position="28"/>
        <end position="371"/>
    </location>
</feature>
<reference evidence="3 4" key="1">
    <citation type="journal article" date="2012" name="BMC Genomics">
        <title>Comparative genomic analysis of human infective Trypanosoma cruzi lineages with the bat-restricted subspecies T. cruzi marinkellei.</title>
        <authorList>
            <person name="Franzen O."/>
            <person name="Talavera-Lopez C."/>
            <person name="Ochaya S."/>
            <person name="Butler C.E."/>
            <person name="Messenger L.A."/>
            <person name="Lewis M.D."/>
            <person name="Llewellyn M.S."/>
            <person name="Marinkelle C.J."/>
            <person name="Tyler K.M."/>
            <person name="Miles M.A."/>
            <person name="Andersson B."/>
        </authorList>
    </citation>
    <scope>NUCLEOTIDE SEQUENCE [LARGE SCALE GENOMIC DNA]</scope>
    <source>
        <strain evidence="3 4">B7</strain>
    </source>
</reference>
<feature type="region of interest" description="Disordered" evidence="1">
    <location>
        <begin position="106"/>
        <end position="371"/>
    </location>
</feature>
<sequence length="371" mass="38715">MAMMMTGRVLLVCALCVLWCGAAVVVSSDVSGFASHAEINVLFGRWYSLMMSDCESTSKFINGTVNKLALEECKSETKKVLCDGFCGDHSVKRGVSYMDPTCLPDVGTEGTVDQQAQEQIPTLRETGKPAPPPTPQGLSEESPDSSSIPAVEGTPVSSDVSSQEPPIQASTKLAFSVQQAEPNSAGSVLPTQSQEGPESMHPTKEPSKESSTPDTGNQRDLPTEDRAETKSRPAKANDTSNEHNEEGTAEESSSDTPASGAALTEGTESETPGSGLRETKTPHTTVEGSNTVTPGDGESSPTAPPAGESDAATNTTPNNHVARNLNNNGNNTITAEVDQKEATRKTQGAPDSTNTAAANSQASATAIKNHH</sequence>
<feature type="compositionally biased region" description="Low complexity" evidence="1">
    <location>
        <begin position="352"/>
        <end position="371"/>
    </location>
</feature>
<gene>
    <name evidence="3" type="ORF">MOQ_005419</name>
</gene>
<dbReference type="AlphaFoldDB" id="K2MUK3"/>
<evidence type="ECO:0000256" key="1">
    <source>
        <dbReference type="SAM" id="MobiDB-lite"/>
    </source>
</evidence>
<dbReference type="OrthoDB" id="10429689at2759"/>
<feature type="compositionally biased region" description="Basic and acidic residues" evidence="1">
    <location>
        <begin position="221"/>
        <end position="231"/>
    </location>
</feature>
<protein>
    <submittedName>
        <fullName evidence="3">Mucin-associated surface protein (MASP), putative</fullName>
    </submittedName>
</protein>
<evidence type="ECO:0000313" key="3">
    <source>
        <dbReference type="EMBL" id="EKF30760.1"/>
    </source>
</evidence>
<feature type="signal peptide" evidence="2">
    <location>
        <begin position="1"/>
        <end position="27"/>
    </location>
</feature>
<evidence type="ECO:0000256" key="2">
    <source>
        <dbReference type="SAM" id="SignalP"/>
    </source>
</evidence>
<dbReference type="Proteomes" id="UP000007350">
    <property type="component" value="Unassembled WGS sequence"/>
</dbReference>
<evidence type="ECO:0000313" key="4">
    <source>
        <dbReference type="Proteomes" id="UP000007350"/>
    </source>
</evidence>
<feature type="compositionally biased region" description="Polar residues" evidence="1">
    <location>
        <begin position="155"/>
        <end position="196"/>
    </location>
</feature>
<dbReference type="EMBL" id="AHKC01011573">
    <property type="protein sequence ID" value="EKF30760.1"/>
    <property type="molecule type" value="Genomic_DNA"/>
</dbReference>
<feature type="compositionally biased region" description="Low complexity" evidence="1">
    <location>
        <begin position="318"/>
        <end position="331"/>
    </location>
</feature>
<feature type="compositionally biased region" description="Polar residues" evidence="1">
    <location>
        <begin position="282"/>
        <end position="293"/>
    </location>
</feature>